<feature type="domain" description="Translation initiation factor 3 N-terminal" evidence="1">
    <location>
        <begin position="1"/>
        <end position="48"/>
    </location>
</feature>
<organism evidence="2">
    <name type="scientific">marine sediment metagenome</name>
    <dbReference type="NCBI Taxonomy" id="412755"/>
    <lineage>
        <taxon>unclassified sequences</taxon>
        <taxon>metagenomes</taxon>
        <taxon>ecological metagenomes</taxon>
    </lineage>
</organism>
<proteinExistence type="predicted"/>
<protein>
    <recommendedName>
        <fullName evidence="1">Translation initiation factor 3 N-terminal domain-containing protein</fullName>
    </recommendedName>
</protein>
<dbReference type="GO" id="GO:0043022">
    <property type="term" value="F:ribosome binding"/>
    <property type="evidence" value="ECO:0007669"/>
    <property type="project" value="TreeGrafter"/>
</dbReference>
<dbReference type="InterPro" id="IPR019813">
    <property type="entry name" value="Translation_initiation_fac3_CS"/>
</dbReference>
<dbReference type="GO" id="GO:0032790">
    <property type="term" value="P:ribosome disassembly"/>
    <property type="evidence" value="ECO:0007669"/>
    <property type="project" value="TreeGrafter"/>
</dbReference>
<reference evidence="2" key="1">
    <citation type="journal article" date="2015" name="Nature">
        <title>Complex archaea that bridge the gap between prokaryotes and eukaryotes.</title>
        <authorList>
            <person name="Spang A."/>
            <person name="Saw J.H."/>
            <person name="Jorgensen S.L."/>
            <person name="Zaremba-Niedzwiedzka K."/>
            <person name="Martijn J."/>
            <person name="Lind A.E."/>
            <person name="van Eijk R."/>
            <person name="Schleper C."/>
            <person name="Guy L."/>
            <person name="Ettema T.J."/>
        </authorList>
    </citation>
    <scope>NUCLEOTIDE SEQUENCE</scope>
</reference>
<dbReference type="InterPro" id="IPR001288">
    <property type="entry name" value="Translation_initiation_fac_3"/>
</dbReference>
<sequence length="56" mass="6477">METRDAQVRAREAGLDLVEVASQADPPVCRIMDYGKFKYAQKKQQRQAKAKRHETE</sequence>
<dbReference type="NCBIfam" id="TIGR00168">
    <property type="entry name" value="infC"/>
    <property type="match status" value="1"/>
</dbReference>
<dbReference type="GO" id="GO:0005829">
    <property type="term" value="C:cytosol"/>
    <property type="evidence" value="ECO:0007669"/>
    <property type="project" value="TreeGrafter"/>
</dbReference>
<name>A0A0F9EBU5_9ZZZZ</name>
<dbReference type="GO" id="GO:0003743">
    <property type="term" value="F:translation initiation factor activity"/>
    <property type="evidence" value="ECO:0007669"/>
    <property type="project" value="InterPro"/>
</dbReference>
<feature type="non-terminal residue" evidence="2">
    <location>
        <position position="56"/>
    </location>
</feature>
<accession>A0A0F9EBU5</accession>
<evidence type="ECO:0000313" key="2">
    <source>
        <dbReference type="EMBL" id="KKL63706.1"/>
    </source>
</evidence>
<evidence type="ECO:0000259" key="1">
    <source>
        <dbReference type="Pfam" id="PF05198"/>
    </source>
</evidence>
<comment type="caution">
    <text evidence="2">The sequence shown here is derived from an EMBL/GenBank/DDBJ whole genome shotgun (WGS) entry which is preliminary data.</text>
</comment>
<dbReference type="AlphaFoldDB" id="A0A0F9EBU5"/>
<dbReference type="PROSITE" id="PS00938">
    <property type="entry name" value="IF3"/>
    <property type="match status" value="1"/>
</dbReference>
<dbReference type="Gene3D" id="3.10.20.80">
    <property type="entry name" value="Translation initiation factor 3 (IF-3), N-terminal domain"/>
    <property type="match status" value="1"/>
</dbReference>
<dbReference type="InterPro" id="IPR019814">
    <property type="entry name" value="Translation_initiation_fac_3_N"/>
</dbReference>
<gene>
    <name evidence="2" type="ORF">LCGC14_2172410</name>
</gene>
<dbReference type="PANTHER" id="PTHR10938">
    <property type="entry name" value="TRANSLATION INITIATION FACTOR IF-3"/>
    <property type="match status" value="1"/>
</dbReference>
<dbReference type="SUPFAM" id="SSF54364">
    <property type="entry name" value="Translation initiation factor IF3, N-terminal domain"/>
    <property type="match status" value="1"/>
</dbReference>
<dbReference type="Pfam" id="PF05198">
    <property type="entry name" value="IF3_N"/>
    <property type="match status" value="1"/>
</dbReference>
<dbReference type="EMBL" id="LAZR01028073">
    <property type="protein sequence ID" value="KKL63706.1"/>
    <property type="molecule type" value="Genomic_DNA"/>
</dbReference>
<dbReference type="GO" id="GO:0016020">
    <property type="term" value="C:membrane"/>
    <property type="evidence" value="ECO:0007669"/>
    <property type="project" value="TreeGrafter"/>
</dbReference>
<dbReference type="PANTHER" id="PTHR10938:SF0">
    <property type="entry name" value="TRANSLATION INITIATION FACTOR IF-3, MITOCHONDRIAL"/>
    <property type="match status" value="1"/>
</dbReference>
<dbReference type="InterPro" id="IPR036787">
    <property type="entry name" value="T_IF-3_N_sf"/>
</dbReference>